<accession>A0A1C2JFH9</accession>
<keyword evidence="3" id="KW-1185">Reference proteome</keyword>
<keyword evidence="1" id="KW-1133">Transmembrane helix</keyword>
<dbReference type="AlphaFoldDB" id="A0A1C2JFH9"/>
<gene>
    <name evidence="2" type="ORF">A6M23_05105</name>
</gene>
<evidence type="ECO:0000256" key="1">
    <source>
        <dbReference type="SAM" id="Phobius"/>
    </source>
</evidence>
<reference evidence="2" key="1">
    <citation type="journal article" date="2016" name="Int. J. Mol. Sci.">
        <title>Comparative genomics of the extreme acidophile Acidithiobacillus thiooxidans reveals intraspecific divergence and niche adaptation.</title>
        <authorList>
            <person name="Zhang X."/>
            <person name="Feng X."/>
            <person name="Tao J."/>
            <person name="Ma L."/>
            <person name="Xiao Y."/>
            <person name="Liang Y."/>
            <person name="Liu X."/>
            <person name="Yin H."/>
        </authorList>
    </citation>
    <scope>NUCLEOTIDE SEQUENCE [LARGE SCALE GENOMIC DNA]</scope>
    <source>
        <strain evidence="2">DXS-W</strain>
    </source>
</reference>
<keyword evidence="1" id="KW-0812">Transmembrane</keyword>
<organism evidence="2 3">
    <name type="scientific">Acidithiobacillus thiooxidans</name>
    <name type="common">Thiobacillus thiooxidans</name>
    <dbReference type="NCBI Taxonomy" id="930"/>
    <lineage>
        <taxon>Bacteria</taxon>
        <taxon>Pseudomonadati</taxon>
        <taxon>Pseudomonadota</taxon>
        <taxon>Acidithiobacillia</taxon>
        <taxon>Acidithiobacillales</taxon>
        <taxon>Acidithiobacillaceae</taxon>
        <taxon>Acidithiobacillus</taxon>
    </lineage>
</organism>
<proteinExistence type="predicted"/>
<evidence type="ECO:0000313" key="2">
    <source>
        <dbReference type="EMBL" id="OCX74748.1"/>
    </source>
</evidence>
<keyword evidence="1" id="KW-0472">Membrane</keyword>
<feature type="transmembrane region" description="Helical" evidence="1">
    <location>
        <begin position="47"/>
        <end position="68"/>
    </location>
</feature>
<evidence type="ECO:0000313" key="3">
    <source>
        <dbReference type="Proteomes" id="UP000095008"/>
    </source>
</evidence>
<protein>
    <submittedName>
        <fullName evidence="2">Uncharacterized protein</fullName>
    </submittedName>
</protein>
<feature type="transmembrane region" description="Helical" evidence="1">
    <location>
        <begin position="21"/>
        <end position="41"/>
    </location>
</feature>
<comment type="caution">
    <text evidence="2">The sequence shown here is derived from an EMBL/GenBank/DDBJ whole genome shotgun (WGS) entry which is preliminary data.</text>
</comment>
<dbReference type="EMBL" id="LWRY01000032">
    <property type="protein sequence ID" value="OCX74748.1"/>
    <property type="molecule type" value="Genomic_DNA"/>
</dbReference>
<sequence length="107" mass="11633">MREVYGSGIYTEWLEKISLSAGLVGCLLAGGIVLVNAWYGVRGTHSPKYLNSCILLAAAGSFLPILVLSQGRWRRPLKQRKSVAVTSLFDNQRKGLGPCTVIARCIP</sequence>
<name>A0A1C2JFH9_ACITH</name>
<dbReference type="Proteomes" id="UP000095008">
    <property type="component" value="Unassembled WGS sequence"/>
</dbReference>